<evidence type="ECO:0000313" key="4">
    <source>
        <dbReference type="EMBL" id="AGV17614.1"/>
    </source>
</evidence>
<dbReference type="Pfam" id="PF20419">
    <property type="entry name" value="DUF6701"/>
    <property type="match status" value="1"/>
</dbReference>
<feature type="compositionally biased region" description="Polar residues" evidence="1">
    <location>
        <begin position="670"/>
        <end position="680"/>
    </location>
</feature>
<dbReference type="RefSeq" id="WP_017821311.1">
    <property type="nucleotide sequence ID" value="NC_022349.1"/>
</dbReference>
<feature type="signal peptide" evidence="2">
    <location>
        <begin position="1"/>
        <end position="21"/>
    </location>
</feature>
<evidence type="ECO:0000256" key="1">
    <source>
        <dbReference type="SAM" id="MobiDB-lite"/>
    </source>
</evidence>
<evidence type="ECO:0000259" key="3">
    <source>
        <dbReference type="Pfam" id="PF20419"/>
    </source>
</evidence>
<dbReference type="InterPro" id="IPR046524">
    <property type="entry name" value="DUF6701"/>
</dbReference>
<reference evidence="4 5" key="1">
    <citation type="journal article" date="2015" name="Genome Announc.">
        <title>Complete genome sequence of Vibrio alginolyticus ATCC 17749.</title>
        <authorList>
            <person name="Liu X.F."/>
            <person name="Cao Y."/>
            <person name="Zhang H.L."/>
            <person name="Chen Y.J."/>
            <person name="Hu C.J."/>
        </authorList>
    </citation>
    <scope>NUCLEOTIDE SEQUENCE [LARGE SCALE GENOMIC DNA]</scope>
    <source>
        <strain evidence="5">ATCC 17749 / DSM 2171 / NBRC 15630 / NCIMB 1903 / NCTC 12160 / XII-53</strain>
    </source>
</reference>
<dbReference type="InterPro" id="IPR013320">
    <property type="entry name" value="ConA-like_dom_sf"/>
</dbReference>
<accession>A0A2I3CBA4</accession>
<evidence type="ECO:0000313" key="5">
    <source>
        <dbReference type="Proteomes" id="UP000016714"/>
    </source>
</evidence>
<organism evidence="4 5">
    <name type="scientific">Vibrio alginolyticus (strain ATCC 17749 / DSM 2171 / NBRC 15630 / NCIMB 1903 / NCTC 12160 / XII-53)</name>
    <dbReference type="NCBI Taxonomy" id="1219076"/>
    <lineage>
        <taxon>Bacteria</taxon>
        <taxon>Pseudomonadati</taxon>
        <taxon>Pseudomonadota</taxon>
        <taxon>Gammaproteobacteria</taxon>
        <taxon>Vibrionales</taxon>
        <taxon>Vibrionaceae</taxon>
        <taxon>Vibrio</taxon>
    </lineage>
</organism>
<feature type="domain" description="DUF6701" evidence="3">
    <location>
        <begin position="937"/>
        <end position="1523"/>
    </location>
</feature>
<keyword evidence="2" id="KW-0732">Signal</keyword>
<feature type="region of interest" description="Disordered" evidence="1">
    <location>
        <begin position="1448"/>
        <end position="1467"/>
    </location>
</feature>
<name>A0A2I3CBA4_VIBAX</name>
<dbReference type="EMBL" id="CP006718">
    <property type="protein sequence ID" value="AGV17614.1"/>
    <property type="molecule type" value="Genomic_DNA"/>
</dbReference>
<gene>
    <name evidence="4" type="ORF">N646_1783</name>
</gene>
<dbReference type="HOGENOM" id="CLU_004043_1_0_6"/>
<dbReference type="KEGG" id="vag:N646_1783"/>
<dbReference type="SUPFAM" id="SSF49899">
    <property type="entry name" value="Concanavalin A-like lectins/glucanases"/>
    <property type="match status" value="1"/>
</dbReference>
<feature type="chain" id="PRO_5014185323" description="DUF6701 domain-containing protein" evidence="2">
    <location>
        <begin position="22"/>
        <end position="1529"/>
    </location>
</feature>
<protein>
    <recommendedName>
        <fullName evidence="3">DUF6701 domain-containing protein</fullName>
    </recommendedName>
</protein>
<feature type="region of interest" description="Disordered" evidence="1">
    <location>
        <begin position="665"/>
        <end position="694"/>
    </location>
</feature>
<dbReference type="Proteomes" id="UP000016714">
    <property type="component" value="Chromosome 1"/>
</dbReference>
<sequence>MNTRILIIISGLLFFSGNAFATVFDLTPWYSWKGKIYAKNSPCPGKGSYNYSLTIYTCSKGLSLDPGDKILTNNQTSWLRIKKYVSFGGYNTIGSPSNSLSLDLNGNSFAASNLTLNGHIDNGNYIELSNSTVLGTVRSTKDGVKLTNVDVGQNVIAKNYVDVSNGAIHGYLDSSHSGIRINNAFVGSYLIAKQEIEAFNSSVNGSITSSNGGVDIDASGSASAKSVSGHITAKGAVTVNHYQVSQQISSDGYIELTNTKVASYVSTNSNSSPAVVIQQGSDVSGSIISKGYIKVSHSSVSGNVDNTQGSNQGILVESSQIDGDVLAKGYVDVQNSLVDGEVVSSNDGGRINSSRVKSDVEVKGYLEVVSNSYVCGTASSENNGANISNAYIGDDVNTKKYLNVTNSTVFGTAGVLNAGMALSAAKILADSKALEFPSNRYIEFSNNTTLCGTANSSYSYDGNLVAYCGLSDPKCSAQQSKGKCPVDLVSSSEYRDFYDYCGITPPEPEPTLPDPKKCIDVEAFAQESDLEQKWATMGYFSGDYNGQGGAEPKPFIHKNRLRITNNVQGQAAVGAYNYIFPSSNNIIEVEFDHFAYDGNRNNTGADGVAIVFSDASVPPSTGAFGGPLGYGVKPDGGGIEGFAGGWIAFGIDEYGNFSNEGSYYQDKNPLDSSPGQNDHSITIRGSGEKKGPGEYIDTNNHRIGTFPEGWFGGYRFIKKNSNVGKLDDESKDEIHRYRMTIDSRAIDGRDAGVYVSIKRASYQGNLKVDVDDRGKLKSYNLDWEDIIDSFNIMQGFAQSTAPSEFRVSVAGSTGLVKNVHEIDNFQICADEFQPLTEGIHHFEFDYSGSGSTCQPSDVTLRACMDKDCNTLYPGSITDAEDLHVTLSPSAGHHVANWEQSSPISFKGSTNLQIRGSRAGEVTMGIAHSSVPQFGFEDTRCRINGGELSAKYCKIKFRRNTLSIVAEDVIANKESSDSNFFEFCSSSSTTDTTRNINMSMKHTVAPIVQPDVTLNYMKREGDTAPVWSSDKTISEKGSTYLKDVYFNDNGQAKFKFTYPEVGQVSFIASVEGIQDSEGVGKFVSYPHRLQVTAGGRCSSINSGCDSRFVSAGEEFTMSITALQYSEDGKGHIPAKNYEEEQMVVSNEVVYPAISAGGKKAELLTDTYKHIASDDAKTLFPQTVSEVGAFEFSISAPKGDVENTSLYLGKSSFLIQPATITLGRFYPKFYTLCGQNWDYAGSQSFNYMNQNFDSMWYEVEVLTGGDVPKSVENYKYFNKEHVASFELSDSLNRFNAQGNLTPSWVDALGSIQRFTLTPPLSGECNSAEGLCWMKKTPAAGYEDGPFNLNGNTIKATDIKVGVATEPDPISVYGNPVLSIQPDIRFGRVGLDDVGGNQGATLHIPLRIEYWNGSRFIANPNDNQTDVKGVTAAERHIWPTGTDADPKAVTLGAGGEVSSGSSRSVTATQAEPYRQQTRVWLDLDDSKNGLPWLKYDWDNDGSEENPSSVVTFGIHRGNDRVIYRGEPGLTGQ</sequence>
<evidence type="ECO:0000256" key="2">
    <source>
        <dbReference type="SAM" id="SignalP"/>
    </source>
</evidence>
<proteinExistence type="predicted"/>